<evidence type="ECO:0000313" key="1">
    <source>
        <dbReference type="EMBL" id="GKT30710.1"/>
    </source>
</evidence>
<dbReference type="Proteomes" id="UP001057375">
    <property type="component" value="Unassembled WGS sequence"/>
</dbReference>
<keyword evidence="2" id="KW-1185">Reference proteome</keyword>
<accession>A0ABQ5KDT7</accession>
<reference evidence="1" key="1">
    <citation type="submission" date="2022-03" db="EMBL/GenBank/DDBJ databases">
        <title>Draft genome sequence of Aduncisulcus paluster, a free-living microaerophilic Fornicata.</title>
        <authorList>
            <person name="Yuyama I."/>
            <person name="Kume K."/>
            <person name="Tamura T."/>
            <person name="Inagaki Y."/>
            <person name="Hashimoto T."/>
        </authorList>
    </citation>
    <scope>NUCLEOTIDE SEQUENCE</scope>
    <source>
        <strain evidence="1">NY0171</strain>
    </source>
</reference>
<proteinExistence type="predicted"/>
<organism evidence="1 2">
    <name type="scientific">Aduncisulcus paluster</name>
    <dbReference type="NCBI Taxonomy" id="2918883"/>
    <lineage>
        <taxon>Eukaryota</taxon>
        <taxon>Metamonada</taxon>
        <taxon>Carpediemonas-like organisms</taxon>
        <taxon>Aduncisulcus</taxon>
    </lineage>
</organism>
<sequence>SGQADVGIDVPVDNIASSGLSFKKLSIMEFCAVAAPNHPLADMKTLTKERLQSYRQAMGMSQHGSRLPDSFKKAIRYGFWAGLPRNMVAEDLLSGKLVELPIKLAENELKGIFYYVWNPAHELTPAEQWLCENFGKKLRDAIS</sequence>
<protein>
    <submittedName>
        <fullName evidence="1">LysR family transcriptional regulator</fullName>
    </submittedName>
</protein>
<evidence type="ECO:0000313" key="2">
    <source>
        <dbReference type="Proteomes" id="UP001057375"/>
    </source>
</evidence>
<dbReference type="EMBL" id="BQXS01001503">
    <property type="protein sequence ID" value="GKT30710.1"/>
    <property type="molecule type" value="Genomic_DNA"/>
</dbReference>
<gene>
    <name evidence="1" type="ORF">ADUPG1_001653</name>
</gene>
<comment type="caution">
    <text evidence="1">The sequence shown here is derived from an EMBL/GenBank/DDBJ whole genome shotgun (WGS) entry which is preliminary data.</text>
</comment>
<dbReference type="Gene3D" id="3.40.190.290">
    <property type="match status" value="1"/>
</dbReference>
<dbReference type="SUPFAM" id="SSF53850">
    <property type="entry name" value="Periplasmic binding protein-like II"/>
    <property type="match status" value="1"/>
</dbReference>
<name>A0ABQ5KDT7_9EUKA</name>
<feature type="non-terminal residue" evidence="1">
    <location>
        <position position="1"/>
    </location>
</feature>